<accession>A0A265UWZ8</accession>
<feature type="domain" description="DUF6671" evidence="1">
    <location>
        <begin position="62"/>
        <end position="278"/>
    </location>
</feature>
<dbReference type="Proteomes" id="UP000216840">
    <property type="component" value="Unassembled WGS sequence"/>
</dbReference>
<dbReference type="InterPro" id="IPR046612">
    <property type="entry name" value="DUF6671"/>
</dbReference>
<reference evidence="2 3" key="1">
    <citation type="submission" date="2017-05" db="EMBL/GenBank/DDBJ databases">
        <title>The draft genome sequence of Idiomarina salinarum WNB302.</title>
        <authorList>
            <person name="Sun Y."/>
            <person name="Chen B."/>
            <person name="Du Z."/>
        </authorList>
    </citation>
    <scope>NUCLEOTIDE SEQUENCE [LARGE SCALE GENOMIC DNA]</scope>
    <source>
        <strain evidence="2 3">WNB302</strain>
    </source>
</reference>
<name>A0A265UWZ8_9FLAO</name>
<organism evidence="2 3">
    <name type="scientific">Winogradskyella aurantia</name>
    <dbReference type="NCBI Taxonomy" id="1915063"/>
    <lineage>
        <taxon>Bacteria</taxon>
        <taxon>Pseudomonadati</taxon>
        <taxon>Bacteroidota</taxon>
        <taxon>Flavobacteriia</taxon>
        <taxon>Flavobacteriales</taxon>
        <taxon>Flavobacteriaceae</taxon>
        <taxon>Winogradskyella</taxon>
    </lineage>
</organism>
<comment type="caution">
    <text evidence="2">The sequence shown here is derived from an EMBL/GenBank/DDBJ whole genome shotgun (WGS) entry which is preliminary data.</text>
</comment>
<dbReference type="OrthoDB" id="9793837at2"/>
<evidence type="ECO:0000313" key="2">
    <source>
        <dbReference type="EMBL" id="OZV69829.1"/>
    </source>
</evidence>
<protein>
    <recommendedName>
        <fullName evidence="1">DUF6671 domain-containing protein</fullName>
    </recommendedName>
</protein>
<dbReference type="AlphaFoldDB" id="A0A265UWZ8"/>
<evidence type="ECO:0000259" key="1">
    <source>
        <dbReference type="Pfam" id="PF20376"/>
    </source>
</evidence>
<proteinExistence type="predicted"/>
<evidence type="ECO:0000313" key="3">
    <source>
        <dbReference type="Proteomes" id="UP000216840"/>
    </source>
</evidence>
<keyword evidence="3" id="KW-1185">Reference proteome</keyword>
<sequence length="278" mass="30861">MFKDRRLIIATKHHKEHVIAPLLEQELGVKCFIDETFDTDTLGTFSGEVQREQDPLSTARLKCLKAMECNNCDLGVASEGSFGPHPSLFFASADDEFLIFIDKKNDLEIVVRELSTETNFNGKAISSENELMAFADLIKFPSHALILKPSKENIEDMVKGITDFQDLKTAFQDIIEKHGEIYAETDMRAMFNPSRMAVIEAAAKKLVAKIKSSCPKCKTPGFGVTDTKTGLPCDLCGMPTASIKALVYQCKKCAYTLEKAPPHGKTTEDPTYCDFCNP</sequence>
<dbReference type="Pfam" id="PF20376">
    <property type="entry name" value="DUF6671"/>
    <property type="match status" value="1"/>
</dbReference>
<dbReference type="RefSeq" id="WP_094967422.1">
    <property type="nucleotide sequence ID" value="NZ_NGJN01000002.1"/>
</dbReference>
<gene>
    <name evidence="2" type="ORF">CA834_04190</name>
</gene>
<dbReference type="EMBL" id="NGJN01000002">
    <property type="protein sequence ID" value="OZV69829.1"/>
    <property type="molecule type" value="Genomic_DNA"/>
</dbReference>